<organism evidence="4 5">
    <name type="scientific">Eggerthella guodeyinii</name>
    <dbReference type="NCBI Taxonomy" id="2690837"/>
    <lineage>
        <taxon>Bacteria</taxon>
        <taxon>Bacillati</taxon>
        <taxon>Actinomycetota</taxon>
        <taxon>Coriobacteriia</taxon>
        <taxon>Eggerthellales</taxon>
        <taxon>Eggerthellaceae</taxon>
        <taxon>Eggerthella</taxon>
    </lineage>
</organism>
<feature type="region of interest" description="Disordered" evidence="1">
    <location>
        <begin position="23"/>
        <end position="70"/>
    </location>
</feature>
<dbReference type="Proteomes" id="UP000478463">
    <property type="component" value="Chromosome"/>
</dbReference>
<name>A0A6L7IS50_9ACTN</name>
<evidence type="ECO:0000256" key="2">
    <source>
        <dbReference type="SAM" id="SignalP"/>
    </source>
</evidence>
<evidence type="ECO:0000259" key="3">
    <source>
        <dbReference type="SMART" id="SM00900"/>
    </source>
</evidence>
<feature type="compositionally biased region" description="Polar residues" evidence="1">
    <location>
        <begin position="23"/>
        <end position="38"/>
    </location>
</feature>
<dbReference type="GO" id="GO:0016020">
    <property type="term" value="C:membrane"/>
    <property type="evidence" value="ECO:0007669"/>
    <property type="project" value="InterPro"/>
</dbReference>
<dbReference type="RefSeq" id="WP_160942349.1">
    <property type="nucleotide sequence ID" value="NZ_CP063310.1"/>
</dbReference>
<feature type="signal peptide" evidence="2">
    <location>
        <begin position="1"/>
        <end position="29"/>
    </location>
</feature>
<dbReference type="Pfam" id="PF04205">
    <property type="entry name" value="FMN_bind"/>
    <property type="match status" value="1"/>
</dbReference>
<dbReference type="EMBL" id="CP063310">
    <property type="protein sequence ID" value="QOS66871.1"/>
    <property type="molecule type" value="Genomic_DNA"/>
</dbReference>
<dbReference type="PROSITE" id="PS51257">
    <property type="entry name" value="PROKAR_LIPOPROTEIN"/>
    <property type="match status" value="1"/>
</dbReference>
<keyword evidence="2" id="KW-0732">Signal</keyword>
<dbReference type="KEGG" id="egd:GS424_009910"/>
<evidence type="ECO:0000313" key="4">
    <source>
        <dbReference type="EMBL" id="QOS66871.1"/>
    </source>
</evidence>
<feature type="chain" id="PRO_5043501376" evidence="2">
    <location>
        <begin position="30"/>
        <end position="153"/>
    </location>
</feature>
<dbReference type="GO" id="GO:0010181">
    <property type="term" value="F:FMN binding"/>
    <property type="evidence" value="ECO:0007669"/>
    <property type="project" value="InterPro"/>
</dbReference>
<evidence type="ECO:0000256" key="1">
    <source>
        <dbReference type="SAM" id="MobiDB-lite"/>
    </source>
</evidence>
<dbReference type="InterPro" id="IPR007329">
    <property type="entry name" value="FMN-bd"/>
</dbReference>
<dbReference type="SMART" id="SM00900">
    <property type="entry name" value="FMN_bind"/>
    <property type="match status" value="1"/>
</dbReference>
<proteinExistence type="predicted"/>
<dbReference type="AlphaFoldDB" id="A0A6L7IS50"/>
<evidence type="ECO:0000313" key="5">
    <source>
        <dbReference type="Proteomes" id="UP000478463"/>
    </source>
</evidence>
<gene>
    <name evidence="4" type="ORF">GS424_009910</name>
</gene>
<dbReference type="Gene3D" id="3.90.1010.20">
    <property type="match status" value="1"/>
</dbReference>
<sequence>MKKQIAVAACCLAVSVNPLLTGCSPSASAEQASTGIESEQERSQSQDAAAVSEQKKQDAPAASYKDGTYVGSGTGMGGPIDVTLTVADGHVTVDEIVESGETAGIGGKEAIEDGTFKAQIEDAQSADIDGITGATMTTGGVRRAVEAALAQAK</sequence>
<protein>
    <submittedName>
        <fullName evidence="4">FMN-binding protein</fullName>
    </submittedName>
</protein>
<reference evidence="4 5" key="1">
    <citation type="submission" date="2020-10" db="EMBL/GenBank/DDBJ databases">
        <title>Eggerthella sp. nov., isolated from human feces.</title>
        <authorList>
            <person name="Yajun G."/>
        </authorList>
    </citation>
    <scope>NUCLEOTIDE SEQUENCE [LARGE SCALE GENOMIC DNA]</scope>
    <source>
        <strain evidence="4 5">HF-1101</strain>
    </source>
</reference>
<accession>A0A6L7IS50</accession>
<feature type="domain" description="FMN-binding" evidence="3">
    <location>
        <begin position="75"/>
        <end position="152"/>
    </location>
</feature>